<evidence type="ECO:0000256" key="1">
    <source>
        <dbReference type="SAM" id="MobiDB-lite"/>
    </source>
</evidence>
<feature type="region of interest" description="Disordered" evidence="1">
    <location>
        <begin position="435"/>
        <end position="491"/>
    </location>
</feature>
<organism evidence="2 3">
    <name type="scientific">Hexamita inflata</name>
    <dbReference type="NCBI Taxonomy" id="28002"/>
    <lineage>
        <taxon>Eukaryota</taxon>
        <taxon>Metamonada</taxon>
        <taxon>Diplomonadida</taxon>
        <taxon>Hexamitidae</taxon>
        <taxon>Hexamitinae</taxon>
        <taxon>Hexamita</taxon>
    </lineage>
</organism>
<keyword evidence="3" id="KW-1185">Reference proteome</keyword>
<evidence type="ECO:0000313" key="3">
    <source>
        <dbReference type="Proteomes" id="UP001642409"/>
    </source>
</evidence>
<proteinExistence type="predicted"/>
<name>A0ABP1JHE2_9EUKA</name>
<gene>
    <name evidence="2" type="ORF">HINF_LOCUS37606</name>
</gene>
<accession>A0ABP1JHE2</accession>
<dbReference type="EMBL" id="CAXDID020000141">
    <property type="protein sequence ID" value="CAL6038927.1"/>
    <property type="molecule type" value="Genomic_DNA"/>
</dbReference>
<sequence>MRIDNYFTKITKINKKFEDSTQKFVYKQHIKILGASMVSPTEVIYICNDQSEIFKASSKVQSLNLETNQSTLLREIPYQNSSFEILKTVYYDSYSVRAINYSAEYTATDDNIINCVCESQTSEYYVIVLNNKIILLNQQLQPLQEINEIETSDKKPKKVKFSANFILNVSITSICDQFIIYIGENKLSFVLFELQNGLLQQIITKYNKNLFNVEPSFQVDSHDVKQMCFAHGVFNSFQTLCLYCNYGSYGNINKGHYTNTVSCYNFELNKIDYIYPCMAPVLRMCSSSYLFEVGDLLFDLFCYADAIGFLHLTFGCVNVGYRRIFSIQTNMWVKNISFSFTEVEDNGTHMVKRDNFLNDEDKLVDVQVQSELKIFIFGSTELVNQDKIIQADGFSIIHVNLNSIQQIADANRVSVQIDSKDDSEQFSYVDHKIEPSQEYTSHDMNNSESHEIAQDKSENEAWEEVQIDNQNEKQNKTPENRTAQQDIQVENKQDEIYSITDSTSEQSNNYQESSLQYKYLFEDLTKQNINDSFSKTQTKNQETQKVKIDALCELHPNIEMQSQIKTKQTKQEYLLIYLLKDDSELKLLQIYKQQKLVIMIHQNTQIIFVHKPDYILIMDDKYYVAIDNELIIYNSSGLELDKVQFRDSIKLIFGQNQVFSSSQMVFELSRSPYLFALTKSQIIELNSKQCKEIQFDFDHFSVFSETSNIFIQFEHKIYLLYDKPQLISDYGFLQQLSTPQQLAFSLQSSVIPQLLYSLAHKQIPIKELNNITEQIINLNQIERFTFLRMVIEQAENERKYLQNKQFYNSAVQELKNAFKEFDEDVQKIVVQFGKLKRIF</sequence>
<dbReference type="Proteomes" id="UP001642409">
    <property type="component" value="Unassembled WGS sequence"/>
</dbReference>
<feature type="compositionally biased region" description="Polar residues" evidence="1">
    <location>
        <begin position="437"/>
        <end position="447"/>
    </location>
</feature>
<feature type="compositionally biased region" description="Basic and acidic residues" evidence="1">
    <location>
        <begin position="470"/>
        <end position="479"/>
    </location>
</feature>
<feature type="compositionally biased region" description="Basic and acidic residues" evidence="1">
    <location>
        <begin position="448"/>
        <end position="459"/>
    </location>
</feature>
<protein>
    <submittedName>
        <fullName evidence="2">Uncharacterized protein</fullName>
    </submittedName>
</protein>
<reference evidence="2 3" key="1">
    <citation type="submission" date="2024-07" db="EMBL/GenBank/DDBJ databases">
        <authorList>
            <person name="Akdeniz Z."/>
        </authorList>
    </citation>
    <scope>NUCLEOTIDE SEQUENCE [LARGE SCALE GENOMIC DNA]</scope>
</reference>
<evidence type="ECO:0000313" key="2">
    <source>
        <dbReference type="EMBL" id="CAL6038927.1"/>
    </source>
</evidence>
<comment type="caution">
    <text evidence="2">The sequence shown here is derived from an EMBL/GenBank/DDBJ whole genome shotgun (WGS) entry which is preliminary data.</text>
</comment>